<evidence type="ECO:0008006" key="4">
    <source>
        <dbReference type="Google" id="ProtNLM"/>
    </source>
</evidence>
<accession>A0A8J3FJ36</accession>
<protein>
    <recommendedName>
        <fullName evidence="4">Secreted protein</fullName>
    </recommendedName>
</protein>
<evidence type="ECO:0000313" key="3">
    <source>
        <dbReference type="Proteomes" id="UP000612329"/>
    </source>
</evidence>
<dbReference type="AlphaFoldDB" id="A0A8J3FJ36"/>
<organism evidence="2 3">
    <name type="scientific">Yeosuana aromativorans</name>
    <dbReference type="NCBI Taxonomy" id="288019"/>
    <lineage>
        <taxon>Bacteria</taxon>
        <taxon>Pseudomonadati</taxon>
        <taxon>Bacteroidota</taxon>
        <taxon>Flavobacteriia</taxon>
        <taxon>Flavobacteriales</taxon>
        <taxon>Flavobacteriaceae</taxon>
        <taxon>Yeosuana</taxon>
    </lineage>
</organism>
<dbReference type="RefSeq" id="WP_188651704.1">
    <property type="nucleotide sequence ID" value="NZ_BMNR01000003.1"/>
</dbReference>
<evidence type="ECO:0000313" key="2">
    <source>
        <dbReference type="EMBL" id="GGK22032.1"/>
    </source>
</evidence>
<feature type="signal peptide" evidence="1">
    <location>
        <begin position="1"/>
        <end position="24"/>
    </location>
</feature>
<reference evidence="2" key="2">
    <citation type="submission" date="2020-09" db="EMBL/GenBank/DDBJ databases">
        <authorList>
            <person name="Sun Q."/>
            <person name="Ohkuma M."/>
        </authorList>
    </citation>
    <scope>NUCLEOTIDE SEQUENCE</scope>
    <source>
        <strain evidence="2">JCM 12862</strain>
    </source>
</reference>
<gene>
    <name evidence="2" type="ORF">GCM10007962_15240</name>
</gene>
<comment type="caution">
    <text evidence="2">The sequence shown here is derived from an EMBL/GenBank/DDBJ whole genome shotgun (WGS) entry which is preliminary data.</text>
</comment>
<evidence type="ECO:0000256" key="1">
    <source>
        <dbReference type="SAM" id="SignalP"/>
    </source>
</evidence>
<name>A0A8J3FJ36_9FLAO</name>
<keyword evidence="3" id="KW-1185">Reference proteome</keyword>
<keyword evidence="1" id="KW-0732">Signal</keyword>
<dbReference type="Pfam" id="PF20130">
    <property type="entry name" value="DUF6520"/>
    <property type="match status" value="1"/>
</dbReference>
<dbReference type="Proteomes" id="UP000612329">
    <property type="component" value="Unassembled WGS sequence"/>
</dbReference>
<reference evidence="2" key="1">
    <citation type="journal article" date="2014" name="Int. J. Syst. Evol. Microbiol.">
        <title>Complete genome sequence of Corynebacterium casei LMG S-19264T (=DSM 44701T), isolated from a smear-ripened cheese.</title>
        <authorList>
            <consortium name="US DOE Joint Genome Institute (JGI-PGF)"/>
            <person name="Walter F."/>
            <person name="Albersmeier A."/>
            <person name="Kalinowski J."/>
            <person name="Ruckert C."/>
        </authorList>
    </citation>
    <scope>NUCLEOTIDE SEQUENCE</scope>
    <source>
        <strain evidence="2">JCM 12862</strain>
    </source>
</reference>
<feature type="chain" id="PRO_5035221813" description="Secreted protein" evidence="1">
    <location>
        <begin position="25"/>
        <end position="83"/>
    </location>
</feature>
<sequence>MKTKVLKSVLPMLAIVLAIGLAFANEEKAGFDSDYYDDPLIPGVQEIPGGTDCPTTGENPCFYNGFQVYDDVNLTIPKFERVP</sequence>
<proteinExistence type="predicted"/>
<dbReference type="InterPro" id="IPR045391">
    <property type="entry name" value="DUF6520"/>
</dbReference>
<dbReference type="EMBL" id="BMNR01000003">
    <property type="protein sequence ID" value="GGK22032.1"/>
    <property type="molecule type" value="Genomic_DNA"/>
</dbReference>